<dbReference type="InterPro" id="IPR013818">
    <property type="entry name" value="Lipase"/>
</dbReference>
<feature type="non-terminal residue" evidence="2">
    <location>
        <position position="47"/>
    </location>
</feature>
<evidence type="ECO:0000313" key="2">
    <source>
        <dbReference type="EMBL" id="CAG7717661.1"/>
    </source>
</evidence>
<protein>
    <recommendedName>
        <fullName evidence="1">Lipase domain-containing protein</fullName>
    </recommendedName>
</protein>
<dbReference type="Pfam" id="PF00151">
    <property type="entry name" value="Lipase"/>
    <property type="match status" value="1"/>
</dbReference>
<dbReference type="EMBL" id="CAJVCH010047595">
    <property type="protein sequence ID" value="CAG7717661.1"/>
    <property type="molecule type" value="Genomic_DNA"/>
</dbReference>
<gene>
    <name evidence="2" type="ORF">AFUS01_LOCUS7102</name>
</gene>
<dbReference type="AlphaFoldDB" id="A0A8J2NLP4"/>
<reference evidence="2" key="1">
    <citation type="submission" date="2021-06" db="EMBL/GenBank/DDBJ databases">
        <authorList>
            <person name="Hodson N. C."/>
            <person name="Mongue J. A."/>
            <person name="Jaron S. K."/>
        </authorList>
    </citation>
    <scope>NUCLEOTIDE SEQUENCE</scope>
</reference>
<sequence>MIAQLVLKSLAQPEKIQLVGFSLGAHAAGYAGKTLIEKYKLKDHRIT</sequence>
<proteinExistence type="predicted"/>
<feature type="domain" description="Lipase" evidence="1">
    <location>
        <begin position="11"/>
        <end position="47"/>
    </location>
</feature>
<evidence type="ECO:0000259" key="1">
    <source>
        <dbReference type="Pfam" id="PF00151"/>
    </source>
</evidence>
<organism evidence="2 3">
    <name type="scientific">Allacma fusca</name>
    <dbReference type="NCBI Taxonomy" id="39272"/>
    <lineage>
        <taxon>Eukaryota</taxon>
        <taxon>Metazoa</taxon>
        <taxon>Ecdysozoa</taxon>
        <taxon>Arthropoda</taxon>
        <taxon>Hexapoda</taxon>
        <taxon>Collembola</taxon>
        <taxon>Symphypleona</taxon>
        <taxon>Sminthuridae</taxon>
        <taxon>Allacma</taxon>
    </lineage>
</organism>
<dbReference type="OrthoDB" id="199913at2759"/>
<dbReference type="Proteomes" id="UP000708208">
    <property type="component" value="Unassembled WGS sequence"/>
</dbReference>
<name>A0A8J2NLP4_9HEXA</name>
<dbReference type="GO" id="GO:0016298">
    <property type="term" value="F:lipase activity"/>
    <property type="evidence" value="ECO:0007669"/>
    <property type="project" value="InterPro"/>
</dbReference>
<keyword evidence="3" id="KW-1185">Reference proteome</keyword>
<comment type="caution">
    <text evidence="2">The sequence shown here is derived from an EMBL/GenBank/DDBJ whole genome shotgun (WGS) entry which is preliminary data.</text>
</comment>
<evidence type="ECO:0000313" key="3">
    <source>
        <dbReference type="Proteomes" id="UP000708208"/>
    </source>
</evidence>
<accession>A0A8J2NLP4</accession>